<organism evidence="2 3">
    <name type="scientific">Adhaeribacter soli</name>
    <dbReference type="NCBI Taxonomy" id="2607655"/>
    <lineage>
        <taxon>Bacteria</taxon>
        <taxon>Pseudomonadati</taxon>
        <taxon>Bacteroidota</taxon>
        <taxon>Cytophagia</taxon>
        <taxon>Cytophagales</taxon>
        <taxon>Hymenobacteraceae</taxon>
        <taxon>Adhaeribacter</taxon>
    </lineage>
</organism>
<dbReference type="RefSeq" id="WP_150905067.1">
    <property type="nucleotide sequence ID" value="NZ_VTWT01000010.1"/>
</dbReference>
<proteinExistence type="predicted"/>
<feature type="signal peptide" evidence="1">
    <location>
        <begin position="1"/>
        <end position="29"/>
    </location>
</feature>
<evidence type="ECO:0000313" key="3">
    <source>
        <dbReference type="Proteomes" id="UP000326570"/>
    </source>
</evidence>
<comment type="caution">
    <text evidence="2">The sequence shown here is derived from an EMBL/GenBank/DDBJ whole genome shotgun (WGS) entry which is preliminary data.</text>
</comment>
<accession>A0A5N1IJT8</accession>
<dbReference type="EMBL" id="VTWT01000010">
    <property type="protein sequence ID" value="KAA9326013.1"/>
    <property type="molecule type" value="Genomic_DNA"/>
</dbReference>
<dbReference type="AlphaFoldDB" id="A0A5N1IJT8"/>
<keyword evidence="1" id="KW-0732">Signal</keyword>
<evidence type="ECO:0000256" key="1">
    <source>
        <dbReference type="SAM" id="SignalP"/>
    </source>
</evidence>
<evidence type="ECO:0000313" key="2">
    <source>
        <dbReference type="EMBL" id="KAA9326013.1"/>
    </source>
</evidence>
<protein>
    <recommendedName>
        <fullName evidence="4">DUF4369 domain-containing protein</fullName>
    </recommendedName>
</protein>
<sequence>MRSKSFFSVSGRATLSLFAALALSFSAWAQEQPFELSWRSGQLLLATGDTVSGSVTLTLPNDIVRVTQPNGAISAFSAVNVKSFLVEHEQNSGLSRHTEGPLTFKREYQSFLWNHDKDYSNFKSPAFFAVLQPGKNTLLMREIKERYYDNASGSLYSNSRMERERIREKFYLLLPNQEIKPLRNPKKDLPEIYGKKGKQILTFAKENKLSFTEPLELARIVNYANSLL</sequence>
<name>A0A5N1IJT8_9BACT</name>
<gene>
    <name evidence="2" type="ORF">F0P94_16480</name>
</gene>
<feature type="chain" id="PRO_5025009671" description="DUF4369 domain-containing protein" evidence="1">
    <location>
        <begin position="30"/>
        <end position="228"/>
    </location>
</feature>
<evidence type="ECO:0008006" key="4">
    <source>
        <dbReference type="Google" id="ProtNLM"/>
    </source>
</evidence>
<reference evidence="2 3" key="1">
    <citation type="submission" date="2019-09" db="EMBL/GenBank/DDBJ databases">
        <title>Genome sequence of Adhaeribacter sp. M2.</title>
        <authorList>
            <person name="Srinivasan S."/>
        </authorList>
    </citation>
    <scope>NUCLEOTIDE SEQUENCE [LARGE SCALE GENOMIC DNA]</scope>
    <source>
        <strain evidence="2 3">M2</strain>
    </source>
</reference>
<dbReference type="Proteomes" id="UP000326570">
    <property type="component" value="Unassembled WGS sequence"/>
</dbReference>
<keyword evidence="3" id="KW-1185">Reference proteome</keyword>